<dbReference type="SUPFAM" id="SSF55060">
    <property type="entry name" value="GHMP Kinase, C-terminal domain"/>
    <property type="match status" value="1"/>
</dbReference>
<proteinExistence type="predicted"/>
<dbReference type="InterPro" id="IPR014721">
    <property type="entry name" value="Ribsml_uS5_D2-typ_fold_subgr"/>
</dbReference>
<reference evidence="5 6" key="1">
    <citation type="submission" date="2023-09" db="EMBL/GenBank/DDBJ databases">
        <authorList>
            <person name="Golyshina O.V."/>
            <person name="Lunev E.A."/>
            <person name="Bargiela R."/>
            <person name="Gaines M.C."/>
            <person name="Daum B."/>
            <person name="Bale N.J."/>
            <person name="Koenen M."/>
            <person name="Sinninghe Damst J.S."/>
            <person name="Yakimov M."/>
            <person name="Golyshin P.N."/>
        </authorList>
    </citation>
    <scope>NUCLEOTIDE SEQUENCE [LARGE SCALE GENOMIC DNA]</scope>
    <source>
        <strain evidence="5 6">M1</strain>
    </source>
</reference>
<gene>
    <name evidence="5" type="ORF">OXIME_001082</name>
</gene>
<feature type="domain" description="Mevalonate-3-kinase C-terminal" evidence="3">
    <location>
        <begin position="196"/>
        <end position="299"/>
    </location>
</feature>
<dbReference type="Gene3D" id="3.30.70.890">
    <property type="entry name" value="GHMP kinase, C-terminal domain"/>
    <property type="match status" value="1"/>
</dbReference>
<dbReference type="InterPro" id="IPR053859">
    <property type="entry name" value="MVD-like_N"/>
</dbReference>
<dbReference type="AlphaFoldDB" id="A0AAX4NGB3"/>
<evidence type="ECO:0000256" key="2">
    <source>
        <dbReference type="ARBA" id="ARBA00023229"/>
    </source>
</evidence>
<evidence type="ECO:0000313" key="5">
    <source>
        <dbReference type="EMBL" id="WYY00506.1"/>
    </source>
</evidence>
<keyword evidence="6" id="KW-1185">Reference proteome</keyword>
<protein>
    <submittedName>
        <fullName evidence="5">Diphosphomevalonate decarboxylase</fullName>
    </submittedName>
</protein>
<comment type="subunit">
    <text evidence="1">Homodimer.</text>
</comment>
<feature type="domain" description="Diphosphomevalonate decarboxylase-like N-terminal" evidence="4">
    <location>
        <begin position="13"/>
        <end position="168"/>
    </location>
</feature>
<dbReference type="Pfam" id="PF22700">
    <property type="entry name" value="MVD-like_N"/>
    <property type="match status" value="1"/>
</dbReference>
<dbReference type="GO" id="GO:0008299">
    <property type="term" value="P:isoprenoid biosynthetic process"/>
    <property type="evidence" value="ECO:0007669"/>
    <property type="project" value="UniProtKB-KW"/>
</dbReference>
<sequence>MYKKEMEISSSTAFPTIGIVLLGGISDQNRRIPMHDSAGIAYSDEKQSVRTVTSLYISDIREGYFNGNKITPNNSYRSPFRIIEKYESQIFEKLGIVQKNRFICFRSENHGILSGSSDSGAAALGKCIHSILGNDLNLEDFENDLRSVSESVGRSFYGGLTVTETDRKMAVTRTVADWNIFKDFTILGCPFPEPRKPSDTIHENIVKSNLYEERVKTAKDRVRKLESLIKDGKLDEIFEIAQEDTEDYHRMIESVGVKIINRDMRNFIEDIKASQKEFWSSYIVTGGTNVFVVCHNRNLEKVMDIAVGNAMKPLKLKISPGAKSMDNP</sequence>
<dbReference type="KEGG" id="omr:OXIME_001082"/>
<name>A0AAX4NGB3_9ARCH</name>
<organism evidence="5 6">
    <name type="scientific">Oxyplasma meridianum</name>
    <dbReference type="NCBI Taxonomy" id="3073602"/>
    <lineage>
        <taxon>Archaea</taxon>
        <taxon>Methanobacteriati</taxon>
        <taxon>Thermoplasmatota</taxon>
        <taxon>Thermoplasmata</taxon>
        <taxon>Thermoplasmatales</taxon>
        <taxon>Thermoplasmataceae</taxon>
        <taxon>Oxyplasma</taxon>
    </lineage>
</organism>
<dbReference type="RefSeq" id="WP_393970842.1">
    <property type="nucleotide sequence ID" value="NZ_CP133772.1"/>
</dbReference>
<dbReference type="Proteomes" id="UP001451606">
    <property type="component" value="Chromosome"/>
</dbReference>
<evidence type="ECO:0000259" key="3">
    <source>
        <dbReference type="Pfam" id="PF21433"/>
    </source>
</evidence>
<dbReference type="GeneID" id="95967819"/>
<dbReference type="InterPro" id="IPR048470">
    <property type="entry name" value="M3K_C"/>
</dbReference>
<dbReference type="Gene3D" id="3.30.230.10">
    <property type="match status" value="1"/>
</dbReference>
<keyword evidence="2" id="KW-0414">Isoprene biosynthesis</keyword>
<dbReference type="Pfam" id="PF21433">
    <property type="entry name" value="M3K_C"/>
    <property type="match status" value="1"/>
</dbReference>
<accession>A0AAX4NGB3</accession>
<evidence type="ECO:0000313" key="6">
    <source>
        <dbReference type="Proteomes" id="UP001451606"/>
    </source>
</evidence>
<dbReference type="EMBL" id="CP133772">
    <property type="protein sequence ID" value="WYY00506.1"/>
    <property type="molecule type" value="Genomic_DNA"/>
</dbReference>
<dbReference type="SUPFAM" id="SSF54211">
    <property type="entry name" value="Ribosomal protein S5 domain 2-like"/>
    <property type="match status" value="1"/>
</dbReference>
<dbReference type="InterPro" id="IPR036554">
    <property type="entry name" value="GHMP_kinase_C_sf"/>
</dbReference>
<evidence type="ECO:0000256" key="1">
    <source>
        <dbReference type="ARBA" id="ARBA00011738"/>
    </source>
</evidence>
<evidence type="ECO:0000259" key="4">
    <source>
        <dbReference type="Pfam" id="PF22700"/>
    </source>
</evidence>
<dbReference type="InterPro" id="IPR020568">
    <property type="entry name" value="Ribosomal_Su5_D2-typ_SF"/>
</dbReference>